<dbReference type="Proteomes" id="UP000472270">
    <property type="component" value="Unassembled WGS sequence"/>
</dbReference>
<dbReference type="Pfam" id="PF02984">
    <property type="entry name" value="Cyclin_C"/>
    <property type="match status" value="1"/>
</dbReference>
<gene>
    <name evidence="4" type="primary">LOC107729433</name>
</gene>
<keyword evidence="5" id="KW-1185">Reference proteome</keyword>
<feature type="domain" description="Cyclin C-terminal" evidence="3">
    <location>
        <begin position="154"/>
        <end position="285"/>
    </location>
</feature>
<dbReference type="Gene3D" id="1.10.472.10">
    <property type="entry name" value="Cyclin-like"/>
    <property type="match status" value="2"/>
</dbReference>
<dbReference type="AlphaFoldDB" id="A0A673H8Y2"/>
<name>A0A673H8Y2_9TELE</name>
<accession>A0A673H8Y2</accession>
<dbReference type="InterPro" id="IPR004367">
    <property type="entry name" value="Cyclin_C-dom"/>
</dbReference>
<dbReference type="InterPro" id="IPR039361">
    <property type="entry name" value="Cyclin"/>
</dbReference>
<dbReference type="InterPro" id="IPR036915">
    <property type="entry name" value="Cyclin-like_sf"/>
</dbReference>
<reference evidence="4" key="1">
    <citation type="submission" date="2025-08" db="UniProtKB">
        <authorList>
            <consortium name="Ensembl"/>
        </authorList>
    </citation>
    <scope>IDENTIFICATION</scope>
</reference>
<organism evidence="4 5">
    <name type="scientific">Sinocyclocheilus rhinocerous</name>
    <dbReference type="NCBI Taxonomy" id="307959"/>
    <lineage>
        <taxon>Eukaryota</taxon>
        <taxon>Metazoa</taxon>
        <taxon>Chordata</taxon>
        <taxon>Craniata</taxon>
        <taxon>Vertebrata</taxon>
        <taxon>Euteleostomi</taxon>
        <taxon>Actinopterygii</taxon>
        <taxon>Neopterygii</taxon>
        <taxon>Teleostei</taxon>
        <taxon>Ostariophysi</taxon>
        <taxon>Cypriniformes</taxon>
        <taxon>Cyprinidae</taxon>
        <taxon>Cyprininae</taxon>
        <taxon>Sinocyclocheilus</taxon>
    </lineage>
</organism>
<evidence type="ECO:0000256" key="2">
    <source>
        <dbReference type="SAM" id="MobiDB-lite"/>
    </source>
</evidence>
<reference evidence="4" key="2">
    <citation type="submission" date="2025-09" db="UniProtKB">
        <authorList>
            <consortium name="Ensembl"/>
        </authorList>
    </citation>
    <scope>IDENTIFICATION</scope>
</reference>
<keyword evidence="1" id="KW-0195">Cyclin</keyword>
<dbReference type="SUPFAM" id="SSF47954">
    <property type="entry name" value="Cyclin-like"/>
    <property type="match status" value="2"/>
</dbReference>
<dbReference type="PANTHER" id="PTHR10177">
    <property type="entry name" value="CYCLINS"/>
    <property type="match status" value="1"/>
</dbReference>
<dbReference type="CDD" id="cd20516">
    <property type="entry name" value="CYCLIN_CCND_rpt2"/>
    <property type="match status" value="1"/>
</dbReference>
<dbReference type="Pfam" id="PF00134">
    <property type="entry name" value="Cyclin_N"/>
    <property type="match status" value="1"/>
</dbReference>
<evidence type="ECO:0000313" key="4">
    <source>
        <dbReference type="Ensembl" id="ENSSRHP00000022289.1"/>
    </source>
</evidence>
<sequence>MSVSLWCEEEEGQDRTQSSVRAPWDPSVSGLRVIQRLLQSEERYLPSPLYISLIQREPQRRGELAKWTMEVDLHANNQNLVLDIKYVVHVFNISNFVFEALFTTCVLVASKLTESDTVSADTLCAAAEYDFLSSNLREMERVVLATLRWDVAAVTPQDFIPHFLRTLGELRDGDARTGDFLATLRRHGDTLVALCVCDSRFLGSPPSLVAAAALNSALRGLRAKSAGELSVMTSALATLCQTDVTVLQCCTELIEGALRERLRNGAHEEKDGDIEEERASTPTDLREIDF</sequence>
<dbReference type="Ensembl" id="ENSSRHT00000022977.1">
    <property type="protein sequence ID" value="ENSSRHP00000022289.1"/>
    <property type="gene ID" value="ENSSRHG00000011823.1"/>
</dbReference>
<feature type="region of interest" description="Disordered" evidence="2">
    <location>
        <begin position="265"/>
        <end position="290"/>
    </location>
</feature>
<dbReference type="InterPro" id="IPR006671">
    <property type="entry name" value="Cyclin_N"/>
</dbReference>
<dbReference type="SMART" id="SM01332">
    <property type="entry name" value="Cyclin_C"/>
    <property type="match status" value="1"/>
</dbReference>
<evidence type="ECO:0000259" key="3">
    <source>
        <dbReference type="SMART" id="SM01332"/>
    </source>
</evidence>
<evidence type="ECO:0000256" key="1">
    <source>
        <dbReference type="ARBA" id="ARBA00023127"/>
    </source>
</evidence>
<evidence type="ECO:0000313" key="5">
    <source>
        <dbReference type="Proteomes" id="UP000472270"/>
    </source>
</evidence>
<proteinExistence type="predicted"/>
<protein>
    <submittedName>
        <fullName evidence="4">G1/S-specific cyclin-D2-like</fullName>
    </submittedName>
</protein>